<proteinExistence type="predicted"/>
<gene>
    <name evidence="2" type="ORF">TOPH_06496</name>
</gene>
<evidence type="ECO:0000256" key="1">
    <source>
        <dbReference type="SAM" id="SignalP"/>
    </source>
</evidence>
<evidence type="ECO:0000313" key="2">
    <source>
        <dbReference type="EMBL" id="KND88929.1"/>
    </source>
</evidence>
<keyword evidence="3" id="KW-1185">Reference proteome</keyword>
<dbReference type="OrthoDB" id="4927579at2759"/>
<reference evidence="2 3" key="1">
    <citation type="journal article" date="2015" name="BMC Genomics">
        <title>The genome of the truffle-parasite Tolypocladium ophioglossoides and the evolution of antifungal peptaibiotics.</title>
        <authorList>
            <person name="Quandt C.A."/>
            <person name="Bushley K.E."/>
            <person name="Spatafora J.W."/>
        </authorList>
    </citation>
    <scope>NUCLEOTIDE SEQUENCE [LARGE SCALE GENOMIC DNA]</scope>
    <source>
        <strain evidence="2 3">CBS 100239</strain>
    </source>
</reference>
<accession>A0A0L0N4I7</accession>
<feature type="signal peptide" evidence="1">
    <location>
        <begin position="1"/>
        <end position="27"/>
    </location>
</feature>
<dbReference type="Proteomes" id="UP000036947">
    <property type="component" value="Unassembled WGS sequence"/>
</dbReference>
<protein>
    <submittedName>
        <fullName evidence="2">Uncharacterized protein</fullName>
    </submittedName>
</protein>
<keyword evidence="1" id="KW-0732">Signal</keyword>
<dbReference type="EMBL" id="LFRF01000022">
    <property type="protein sequence ID" value="KND88929.1"/>
    <property type="molecule type" value="Genomic_DNA"/>
</dbReference>
<evidence type="ECO:0000313" key="3">
    <source>
        <dbReference type="Proteomes" id="UP000036947"/>
    </source>
</evidence>
<dbReference type="AlphaFoldDB" id="A0A0L0N4I7"/>
<organism evidence="2 3">
    <name type="scientific">Tolypocladium ophioglossoides (strain CBS 100239)</name>
    <name type="common">Snaketongue truffleclub</name>
    <name type="synonym">Elaphocordyceps ophioglossoides</name>
    <dbReference type="NCBI Taxonomy" id="1163406"/>
    <lineage>
        <taxon>Eukaryota</taxon>
        <taxon>Fungi</taxon>
        <taxon>Dikarya</taxon>
        <taxon>Ascomycota</taxon>
        <taxon>Pezizomycotina</taxon>
        <taxon>Sordariomycetes</taxon>
        <taxon>Hypocreomycetidae</taxon>
        <taxon>Hypocreales</taxon>
        <taxon>Ophiocordycipitaceae</taxon>
        <taxon>Tolypocladium</taxon>
    </lineage>
</organism>
<feature type="chain" id="PRO_5005544811" evidence="1">
    <location>
        <begin position="28"/>
        <end position="186"/>
    </location>
</feature>
<comment type="caution">
    <text evidence="2">The sequence shown here is derived from an EMBL/GenBank/DDBJ whole genome shotgun (WGS) entry which is preliminary data.</text>
</comment>
<name>A0A0L0N4I7_TOLOC</name>
<sequence length="186" mass="20495">MVAGFTRLVSVLAVGAGVHSTTQVANATTTGLASQMRMMVATGAPDKSNRNGPIARDGGQFYIPGLVDISCRYANVDDHRQSKLFRISMTPHAFHYDDWCETAELYIKEYCGARIKHENVKWMRCGLDGKDLKEGQGSFATFELHASESEQLQCVNEVLPETVPGAVVYWMGGSECYEVDGFETED</sequence>